<protein>
    <recommendedName>
        <fullName evidence="2">Calmodulin-binding domain-containing protein</fullName>
    </recommendedName>
</protein>
<dbReference type="PANTHER" id="PTHR33349">
    <property type="entry name" value="EMB|CAB62594.1"/>
    <property type="match status" value="1"/>
</dbReference>
<dbReference type="EMBL" id="CM017323">
    <property type="protein sequence ID" value="KAE8021761.1"/>
    <property type="molecule type" value="Genomic_DNA"/>
</dbReference>
<dbReference type="GO" id="GO:0005516">
    <property type="term" value="F:calmodulin binding"/>
    <property type="evidence" value="ECO:0007669"/>
    <property type="project" value="InterPro"/>
</dbReference>
<feature type="compositionally biased region" description="Low complexity" evidence="1">
    <location>
        <begin position="397"/>
        <end position="411"/>
    </location>
</feature>
<name>A0A5N6QZ76_9ROSI</name>
<feature type="compositionally biased region" description="Acidic residues" evidence="1">
    <location>
        <begin position="412"/>
        <end position="431"/>
    </location>
</feature>
<gene>
    <name evidence="3" type="ORF">FH972_007625</name>
</gene>
<dbReference type="PANTHER" id="PTHR33349:SF1">
    <property type="entry name" value="EMB|CAB62594.1"/>
    <property type="match status" value="1"/>
</dbReference>
<feature type="domain" description="Calmodulin-binding" evidence="2">
    <location>
        <begin position="468"/>
        <end position="582"/>
    </location>
</feature>
<feature type="region of interest" description="Disordered" evidence="1">
    <location>
        <begin position="141"/>
        <end position="195"/>
    </location>
</feature>
<dbReference type="SMART" id="SM01054">
    <property type="entry name" value="CaM_binding"/>
    <property type="match status" value="1"/>
</dbReference>
<organism evidence="3 4">
    <name type="scientific">Carpinus fangiana</name>
    <dbReference type="NCBI Taxonomy" id="176857"/>
    <lineage>
        <taxon>Eukaryota</taxon>
        <taxon>Viridiplantae</taxon>
        <taxon>Streptophyta</taxon>
        <taxon>Embryophyta</taxon>
        <taxon>Tracheophyta</taxon>
        <taxon>Spermatophyta</taxon>
        <taxon>Magnoliopsida</taxon>
        <taxon>eudicotyledons</taxon>
        <taxon>Gunneridae</taxon>
        <taxon>Pentapetalae</taxon>
        <taxon>rosids</taxon>
        <taxon>fabids</taxon>
        <taxon>Fagales</taxon>
        <taxon>Betulaceae</taxon>
        <taxon>Carpinus</taxon>
    </lineage>
</organism>
<proteinExistence type="predicted"/>
<feature type="compositionally biased region" description="Polar residues" evidence="1">
    <location>
        <begin position="22"/>
        <end position="35"/>
    </location>
</feature>
<feature type="compositionally biased region" description="Basic and acidic residues" evidence="1">
    <location>
        <begin position="226"/>
        <end position="245"/>
    </location>
</feature>
<evidence type="ECO:0000256" key="1">
    <source>
        <dbReference type="SAM" id="MobiDB-lite"/>
    </source>
</evidence>
<dbReference type="OrthoDB" id="766386at2759"/>
<sequence>MAEESVNLPLTSEITKPDGNNLRRNSTGKASSSNGGEAILPHYLRASTGSCHDFCKFGRKHALEAKARSPILKRVVKKPTGTGFLLVSVDLPGTKKTPVVKLKPDFKSHESDIPETIKQEVPTQSPVSKNPTEVKLLTERRKTSGVKFKSSSHAKTRTYDTPKTMKREVSSSSEKVEVSSKKNSSKAKNLNSSMKHATSLKLESLTVKPISSPKFSGGISSIRKGDVKIGKREVSSSSEKVEVSSKKGSSNAKNLNLSMKHVTSLKPESLMVKPISSPKFSGGISSLRKGDVKIGKTTGMSKAAVKKALPSPTASLSLKSSVNSVAGLNERRHRELQAAPPLTNENKIRKAEPKQPNNDEVMEKTLYVIKMETENKTLESDKNEGFAIEFSPALFSSPKSSSLPNAPSSSSYEEESQEDSECTMSEAEYDSLSENSVENIEEADTLEEGYKGRPTKAGMVCSEDKNCQLSKLKFRRGKVVDVHSVNNSPRRLKFRRGKLLGGDQNVKVDAQRRSFKRTEGVDGDTNGSEPGSQKVVLRHQDVQGKNAQGLFNNVIEETASKLAETRKSKVKALVGAFETVISLQDKKPSANTVT</sequence>
<feature type="region of interest" description="Disordered" evidence="1">
    <location>
        <begin position="327"/>
        <end position="360"/>
    </location>
</feature>
<evidence type="ECO:0000259" key="2">
    <source>
        <dbReference type="SMART" id="SM01054"/>
    </source>
</evidence>
<accession>A0A5N6QZ76</accession>
<feature type="region of interest" description="Disordered" evidence="1">
    <location>
        <begin position="226"/>
        <end position="259"/>
    </location>
</feature>
<feature type="region of interest" description="Disordered" evidence="1">
    <location>
        <begin position="1"/>
        <end position="37"/>
    </location>
</feature>
<feature type="compositionally biased region" description="Basic and acidic residues" evidence="1">
    <location>
        <begin position="157"/>
        <end position="180"/>
    </location>
</feature>
<dbReference type="Pfam" id="PF07839">
    <property type="entry name" value="CaM_binding"/>
    <property type="match status" value="1"/>
</dbReference>
<dbReference type="AlphaFoldDB" id="A0A5N6QZ76"/>
<keyword evidence="4" id="KW-1185">Reference proteome</keyword>
<feature type="region of interest" description="Disordered" evidence="1">
    <location>
        <begin position="397"/>
        <end position="456"/>
    </location>
</feature>
<dbReference type="Proteomes" id="UP000327013">
    <property type="component" value="Chromosome 3"/>
</dbReference>
<dbReference type="InterPro" id="IPR012417">
    <property type="entry name" value="CaM-bd_dom_pln"/>
</dbReference>
<reference evidence="3 4" key="1">
    <citation type="submission" date="2019-06" db="EMBL/GenBank/DDBJ databases">
        <title>A chromosomal-level reference genome of Carpinus fangiana (Coryloideae, Betulaceae).</title>
        <authorList>
            <person name="Yang X."/>
            <person name="Wang Z."/>
            <person name="Zhang L."/>
            <person name="Hao G."/>
            <person name="Liu J."/>
            <person name="Yang Y."/>
        </authorList>
    </citation>
    <scope>NUCLEOTIDE SEQUENCE [LARGE SCALE GENOMIC DNA]</scope>
    <source>
        <strain evidence="3">Cfa_2016G</strain>
        <tissue evidence="3">Leaf</tissue>
    </source>
</reference>
<evidence type="ECO:0000313" key="4">
    <source>
        <dbReference type="Proteomes" id="UP000327013"/>
    </source>
</evidence>
<evidence type="ECO:0000313" key="3">
    <source>
        <dbReference type="EMBL" id="KAE8021761.1"/>
    </source>
</evidence>